<accession>A0A6N4QWJ6</accession>
<comment type="caution">
    <text evidence="1">The sequence shown here is derived from an EMBL/GenBank/DDBJ whole genome shotgun (WGS) entry which is preliminary data.</text>
</comment>
<organism evidence="1 2">
    <name type="scientific">Leptospira yasudae</name>
    <dbReference type="NCBI Taxonomy" id="2202201"/>
    <lineage>
        <taxon>Bacteria</taxon>
        <taxon>Pseudomonadati</taxon>
        <taxon>Spirochaetota</taxon>
        <taxon>Spirochaetia</taxon>
        <taxon>Leptospirales</taxon>
        <taxon>Leptospiraceae</taxon>
        <taxon>Leptospira</taxon>
    </lineage>
</organism>
<dbReference type="EMBL" id="RQGM01000029">
    <property type="protein sequence ID" value="TGL85392.1"/>
    <property type="molecule type" value="Genomic_DNA"/>
</dbReference>
<dbReference type="Pfam" id="PF13279">
    <property type="entry name" value="4HBT_2"/>
    <property type="match status" value="1"/>
</dbReference>
<evidence type="ECO:0000313" key="2">
    <source>
        <dbReference type="Proteomes" id="UP000297613"/>
    </source>
</evidence>
<sequence length="153" mass="17953">MQNSNVTPEEPPLFRKQEYFTEVRWQEIDQNKHVNNIVFLGYFDEARFRAMVQAGVDMNRLLKEFGISPVLTKVELEYKNELTYPEKIRIESKIRFEGKIKAFHDQYAYRLSDGKLVAVCVAHWFFMDIHKRKPVPFAQIGIDAINPASTVLN</sequence>
<dbReference type="PANTHER" id="PTHR31793">
    <property type="entry name" value="4-HYDROXYBENZOYL-COA THIOESTERASE FAMILY MEMBER"/>
    <property type="match status" value="1"/>
</dbReference>
<dbReference type="SUPFAM" id="SSF54637">
    <property type="entry name" value="Thioesterase/thiol ester dehydrase-isomerase"/>
    <property type="match status" value="1"/>
</dbReference>
<dbReference type="Proteomes" id="UP000297613">
    <property type="component" value="Unassembled WGS sequence"/>
</dbReference>
<protein>
    <submittedName>
        <fullName evidence="1">Thioesterase</fullName>
    </submittedName>
</protein>
<dbReference type="Gene3D" id="3.10.129.10">
    <property type="entry name" value="Hotdog Thioesterase"/>
    <property type="match status" value="1"/>
</dbReference>
<dbReference type="CDD" id="cd00586">
    <property type="entry name" value="4HBT"/>
    <property type="match status" value="1"/>
</dbReference>
<dbReference type="PANTHER" id="PTHR31793:SF24">
    <property type="entry name" value="LONG-CHAIN ACYL-COA THIOESTERASE FADM"/>
    <property type="match status" value="1"/>
</dbReference>
<reference evidence="1 2" key="1">
    <citation type="journal article" date="2019" name="PLoS Negl. Trop. Dis.">
        <title>Revisiting the worldwide diversity of Leptospira species in the environment.</title>
        <authorList>
            <person name="Vincent A.T."/>
            <person name="Schiettekatte O."/>
            <person name="Bourhy P."/>
            <person name="Veyrier F.J."/>
            <person name="Picardeau M."/>
        </authorList>
    </citation>
    <scope>NUCLEOTIDE SEQUENCE [LARGE SCALE GENOMIC DNA]</scope>
    <source>
        <strain evidence="1 2">201702445</strain>
    </source>
</reference>
<name>A0A6N4QWJ6_9LEPT</name>
<proteinExistence type="predicted"/>
<gene>
    <name evidence="1" type="ORF">EHQ83_07830</name>
</gene>
<dbReference type="InterPro" id="IPR029069">
    <property type="entry name" value="HotDog_dom_sf"/>
</dbReference>
<evidence type="ECO:0000313" key="1">
    <source>
        <dbReference type="EMBL" id="TGL85392.1"/>
    </source>
</evidence>
<dbReference type="GO" id="GO:0047617">
    <property type="term" value="F:fatty acyl-CoA hydrolase activity"/>
    <property type="evidence" value="ECO:0007669"/>
    <property type="project" value="TreeGrafter"/>
</dbReference>
<dbReference type="AlphaFoldDB" id="A0A6N4QWJ6"/>
<dbReference type="RefSeq" id="WP_135569051.1">
    <property type="nucleotide sequence ID" value="NZ_RQGK01000056.1"/>
</dbReference>
<dbReference type="InterPro" id="IPR050563">
    <property type="entry name" value="4-hydroxybenzoyl-CoA_TE"/>
</dbReference>